<evidence type="ECO:0000313" key="2">
    <source>
        <dbReference type="Proteomes" id="UP000536711"/>
    </source>
</evidence>
<dbReference type="EMBL" id="JAADJF010000682">
    <property type="protein sequence ID" value="KAF4414832.1"/>
    <property type="molecule type" value="Genomic_DNA"/>
</dbReference>
<comment type="caution">
    <text evidence="1">The sequence shown here is derived from an EMBL/GenBank/DDBJ whole genome shotgun (WGS) entry which is preliminary data.</text>
</comment>
<dbReference type="OrthoDB" id="5102016at2759"/>
<name>A0A8H4N872_9HYPO</name>
<evidence type="ECO:0000313" key="1">
    <source>
        <dbReference type="EMBL" id="KAF4414832.1"/>
    </source>
</evidence>
<dbReference type="AlphaFoldDB" id="A0A8H4N872"/>
<proteinExistence type="predicted"/>
<keyword evidence="2" id="KW-1185">Reference proteome</keyword>
<accession>A0A8H4N872</accession>
<reference evidence="1 2" key="1">
    <citation type="submission" date="2020-01" db="EMBL/GenBank/DDBJ databases">
        <title>Identification and distribution of gene clusters putatively required for synthesis of sphingolipid metabolism inhibitors in phylogenetically diverse species of the filamentous fungus Fusarium.</title>
        <authorList>
            <person name="Kim H.-S."/>
            <person name="Busman M."/>
            <person name="Brown D.W."/>
            <person name="Divon H."/>
            <person name="Uhlig S."/>
            <person name="Proctor R.H."/>
        </authorList>
    </citation>
    <scope>NUCLEOTIDE SEQUENCE [LARGE SCALE GENOMIC DNA]</scope>
    <source>
        <strain evidence="1 2">NRRL 13308</strain>
    </source>
</reference>
<dbReference type="Proteomes" id="UP000536711">
    <property type="component" value="Unassembled WGS sequence"/>
</dbReference>
<organism evidence="1 2">
    <name type="scientific">Fusarium acutatum</name>
    <dbReference type="NCBI Taxonomy" id="78861"/>
    <lineage>
        <taxon>Eukaryota</taxon>
        <taxon>Fungi</taxon>
        <taxon>Dikarya</taxon>
        <taxon>Ascomycota</taxon>
        <taxon>Pezizomycotina</taxon>
        <taxon>Sordariomycetes</taxon>
        <taxon>Hypocreomycetidae</taxon>
        <taxon>Hypocreales</taxon>
        <taxon>Nectriaceae</taxon>
        <taxon>Fusarium</taxon>
        <taxon>Fusarium fujikuroi species complex</taxon>
    </lineage>
</organism>
<sequence>MCGPSQARCFDFDHCPGVVNFLGSVSNTQRQIPAMYIGNEWRKFEGGHLIPRLEVFDICRYGFPFLQQLVLLNRIKQKYVLRNGEVSDHDGLYHLYNALLTLAGLVESDLRHLRHFAFSITSGFSRTVIYRDEEYENINNIFPKDYGATQINFIKSLVVDMMGYLPQLDAMCILPNGEHFYQGKRVLGDGPINVEDLKYLEVPPCMFPLSLEHQLILPRGDRRLPSLGPDDHHSDDLGPDFDMAFFEIDVDI</sequence>
<gene>
    <name evidence="1" type="ORF">FACUT_13917</name>
</gene>
<protein>
    <submittedName>
        <fullName evidence="1">Uncharacterized protein</fullName>
    </submittedName>
</protein>